<accession>A0A099NNF6</accession>
<protein>
    <recommendedName>
        <fullName evidence="1">Carbon catabolite-derepressing protein kinase ubiquitin-associated domain-containing protein</fullName>
    </recommendedName>
</protein>
<evidence type="ECO:0000313" key="3">
    <source>
        <dbReference type="EMBL" id="KGK34333.1"/>
    </source>
</evidence>
<dbReference type="GO" id="GO:0004674">
    <property type="term" value="F:protein serine/threonine kinase activity"/>
    <property type="evidence" value="ECO:0007669"/>
    <property type="project" value="InterPro"/>
</dbReference>
<organism evidence="3 4">
    <name type="scientific">Pichia kudriavzevii</name>
    <name type="common">Yeast</name>
    <name type="synonym">Issatchenkia orientalis</name>
    <dbReference type="NCBI Taxonomy" id="4909"/>
    <lineage>
        <taxon>Eukaryota</taxon>
        <taxon>Fungi</taxon>
        <taxon>Dikarya</taxon>
        <taxon>Ascomycota</taxon>
        <taxon>Saccharomycotina</taxon>
        <taxon>Pichiomycetes</taxon>
        <taxon>Pichiales</taxon>
        <taxon>Pichiaceae</taxon>
        <taxon>Pichia</taxon>
    </lineage>
</organism>
<reference evidence="4" key="1">
    <citation type="journal article" date="2014" name="Microb. Cell Fact.">
        <title>Exploiting Issatchenkia orientalis SD108 for succinic acid production.</title>
        <authorList>
            <person name="Xiao H."/>
            <person name="Shao Z."/>
            <person name="Jiang Y."/>
            <person name="Dole S."/>
            <person name="Zhao H."/>
        </authorList>
    </citation>
    <scope>NUCLEOTIDE SEQUENCE [LARGE SCALE GENOMIC DNA]</scope>
    <source>
        <strain evidence="4">SD108</strain>
    </source>
</reference>
<evidence type="ECO:0000313" key="4">
    <source>
        <dbReference type="Proteomes" id="UP000029867"/>
    </source>
</evidence>
<dbReference type="InterPro" id="IPR013896">
    <property type="entry name" value="SNF1_UBA"/>
</dbReference>
<dbReference type="HOGENOM" id="CLU_2503875_0_0_1"/>
<sequence length="86" mass="9948">MLVVNPLNRITIHEIMEDEWFSVDLPDYLKHSAMVEDRVLTTDDIDEDVIFALSSTMGYSRDEIIEAIKIGKVPETEEILDSYELM</sequence>
<feature type="domain" description="Carbon catabolite-derepressing protein kinase ubiquitin-associated" evidence="1">
    <location>
        <begin position="45"/>
        <end position="86"/>
    </location>
</feature>
<dbReference type="EMBL" id="JQFK01001766">
    <property type="protein sequence ID" value="KGK34329.1"/>
    <property type="molecule type" value="Genomic_DNA"/>
</dbReference>
<dbReference type="Pfam" id="PF08587">
    <property type="entry name" value="UBA_2"/>
    <property type="match status" value="1"/>
</dbReference>
<evidence type="ECO:0000313" key="2">
    <source>
        <dbReference type="EMBL" id="KGK34329.1"/>
    </source>
</evidence>
<dbReference type="VEuPathDB" id="FungiDB:C5L36_0C10540"/>
<feature type="non-terminal residue" evidence="3">
    <location>
        <position position="86"/>
    </location>
</feature>
<dbReference type="Proteomes" id="UP000029867">
    <property type="component" value="Unassembled WGS sequence"/>
</dbReference>
<comment type="caution">
    <text evidence="3">The sequence shown here is derived from an EMBL/GenBank/DDBJ whole genome shotgun (WGS) entry which is preliminary data.</text>
</comment>
<gene>
    <name evidence="3" type="ORF">JL09_g6520</name>
    <name evidence="2" type="ORF">JL09_g6524</name>
</gene>
<proteinExistence type="predicted"/>
<reference evidence="3" key="2">
    <citation type="submission" date="2014-08" db="EMBL/GenBank/DDBJ databases">
        <title>Exploiting Issatchenkia orientalis SD108 for Succinic Acid Production.</title>
        <authorList>
            <person name="Xiao H."/>
            <person name="Shao Z."/>
            <person name="Jiang Y."/>
            <person name="Dole S."/>
            <person name="Zhao H."/>
        </authorList>
    </citation>
    <scope>NUCLEOTIDE SEQUENCE [LARGE SCALE GENOMIC DNA]</scope>
    <source>
        <strain evidence="3">SD108</strain>
    </source>
</reference>
<evidence type="ECO:0000259" key="1">
    <source>
        <dbReference type="Pfam" id="PF08587"/>
    </source>
</evidence>
<dbReference type="EMBL" id="JQFK01001762">
    <property type="protein sequence ID" value="KGK34333.1"/>
    <property type="molecule type" value="Genomic_DNA"/>
</dbReference>
<name>A0A099NNF6_PICKU</name>
<dbReference type="AlphaFoldDB" id="A0A099NNF6"/>
<dbReference type="eggNOG" id="KOG0583">
    <property type="taxonomic scope" value="Eukaryota"/>
</dbReference>